<sequence>MGDSAEDSGEAEAPGGAPPRVGPLLSGALSGALRGDVPPQIRRVWKLRRRTVEDIAARDIAVQEAVDEGRMPQPLPLAPASETDASPQPMPDRPERFTMAAFRLAALGLALVLAVGLTMVRLLVGGPPSLAELRAQSGVDSWPVLTVGVKDDQYGTAYHDPATDIWSGFDIDIAYMIAEDLGFGRDRVKFYGMESEDRARMQATDENGARVPVKMVIASYSITQKREDMAGVTFSKAYLYTEQSVITLKGHDPISSLEDLRGQKVCTLSTSTSEAAPATFGATVYRKNRVRECFAMLDKREVDAVSTDAAILAGWKAKFPAKYEHWDLGLDPTEAWGVNVGENPALKKLVDITLYRSYKDSRDDRWERAYQDNLQVEVAANKRTPIAVAEQPRIDRPDVRELPWEDLLQ</sequence>
<evidence type="ECO:0000256" key="2">
    <source>
        <dbReference type="ARBA" id="ARBA00022448"/>
    </source>
</evidence>
<dbReference type="Gene3D" id="3.40.190.10">
    <property type="entry name" value="Periplasmic binding protein-like II"/>
    <property type="match status" value="2"/>
</dbReference>
<dbReference type="SMART" id="SM00062">
    <property type="entry name" value="PBPb"/>
    <property type="match status" value="1"/>
</dbReference>
<dbReference type="RefSeq" id="WP_203829925.1">
    <property type="nucleotide sequence ID" value="NZ_BAAATY010000031.1"/>
</dbReference>
<organism evidence="7 8">
    <name type="scientific">Actinoplanes palleronii</name>
    <dbReference type="NCBI Taxonomy" id="113570"/>
    <lineage>
        <taxon>Bacteria</taxon>
        <taxon>Bacillati</taxon>
        <taxon>Actinomycetota</taxon>
        <taxon>Actinomycetes</taxon>
        <taxon>Micromonosporales</taxon>
        <taxon>Micromonosporaceae</taxon>
        <taxon>Actinoplanes</taxon>
    </lineage>
</organism>
<evidence type="ECO:0000256" key="1">
    <source>
        <dbReference type="ARBA" id="ARBA00010333"/>
    </source>
</evidence>
<feature type="transmembrane region" description="Helical" evidence="5">
    <location>
        <begin position="100"/>
        <end position="124"/>
    </location>
</feature>
<dbReference type="PANTHER" id="PTHR30085">
    <property type="entry name" value="AMINO ACID ABC TRANSPORTER PERMEASE"/>
    <property type="match status" value="1"/>
</dbReference>
<evidence type="ECO:0000313" key="8">
    <source>
        <dbReference type="Proteomes" id="UP000624709"/>
    </source>
</evidence>
<name>A0ABQ4BNB9_9ACTN</name>
<comment type="similarity">
    <text evidence="1">Belongs to the bacterial solute-binding protein 3 family.</text>
</comment>
<accession>A0ABQ4BNB9</accession>
<gene>
    <name evidence="7" type="ORF">Apa02nite_082900</name>
</gene>
<keyword evidence="5" id="KW-0472">Membrane</keyword>
<dbReference type="Proteomes" id="UP000624709">
    <property type="component" value="Unassembled WGS sequence"/>
</dbReference>
<keyword evidence="5" id="KW-1133">Transmembrane helix</keyword>
<dbReference type="Pfam" id="PF00497">
    <property type="entry name" value="SBP_bac_3"/>
    <property type="match status" value="1"/>
</dbReference>
<dbReference type="InterPro" id="IPR051455">
    <property type="entry name" value="Bact_solute-bind_prot3"/>
</dbReference>
<keyword evidence="8" id="KW-1185">Reference proteome</keyword>
<evidence type="ECO:0000313" key="7">
    <source>
        <dbReference type="EMBL" id="GIE72182.1"/>
    </source>
</evidence>
<dbReference type="InterPro" id="IPR001638">
    <property type="entry name" value="Solute-binding_3/MltF_N"/>
</dbReference>
<feature type="domain" description="Solute-binding protein family 3/N-terminal" evidence="6">
    <location>
        <begin position="144"/>
        <end position="374"/>
    </location>
</feature>
<reference evidence="7 8" key="1">
    <citation type="submission" date="2021-01" db="EMBL/GenBank/DDBJ databases">
        <title>Whole genome shotgun sequence of Actinoplanes palleronii NBRC 14916.</title>
        <authorList>
            <person name="Komaki H."/>
            <person name="Tamura T."/>
        </authorList>
    </citation>
    <scope>NUCLEOTIDE SEQUENCE [LARGE SCALE GENOMIC DNA]</scope>
    <source>
        <strain evidence="7 8">NBRC 14916</strain>
    </source>
</reference>
<evidence type="ECO:0000259" key="6">
    <source>
        <dbReference type="SMART" id="SM00062"/>
    </source>
</evidence>
<comment type="caution">
    <text evidence="7">The sequence shown here is derived from an EMBL/GenBank/DDBJ whole genome shotgun (WGS) entry which is preliminary data.</text>
</comment>
<dbReference type="SUPFAM" id="SSF53850">
    <property type="entry name" value="Periplasmic binding protein-like II"/>
    <property type="match status" value="1"/>
</dbReference>
<feature type="compositionally biased region" description="Acidic residues" evidence="4">
    <location>
        <begin position="1"/>
        <end position="10"/>
    </location>
</feature>
<evidence type="ECO:0000256" key="4">
    <source>
        <dbReference type="SAM" id="MobiDB-lite"/>
    </source>
</evidence>
<dbReference type="PANTHER" id="PTHR30085:SF6">
    <property type="entry name" value="ABC TRANSPORTER GLUTAMINE-BINDING PROTEIN GLNH"/>
    <property type="match status" value="1"/>
</dbReference>
<proteinExistence type="inferred from homology"/>
<keyword evidence="3" id="KW-0732">Signal</keyword>
<keyword evidence="5" id="KW-0812">Transmembrane</keyword>
<dbReference type="EMBL" id="BOMS01000139">
    <property type="protein sequence ID" value="GIE72182.1"/>
    <property type="molecule type" value="Genomic_DNA"/>
</dbReference>
<keyword evidence="2" id="KW-0813">Transport</keyword>
<evidence type="ECO:0000256" key="3">
    <source>
        <dbReference type="ARBA" id="ARBA00022729"/>
    </source>
</evidence>
<evidence type="ECO:0000256" key="5">
    <source>
        <dbReference type="SAM" id="Phobius"/>
    </source>
</evidence>
<feature type="compositionally biased region" description="Low complexity" evidence="4">
    <location>
        <begin position="24"/>
        <end position="33"/>
    </location>
</feature>
<feature type="region of interest" description="Disordered" evidence="4">
    <location>
        <begin position="1"/>
        <end position="35"/>
    </location>
</feature>
<feature type="region of interest" description="Disordered" evidence="4">
    <location>
        <begin position="65"/>
        <end position="94"/>
    </location>
</feature>
<protein>
    <recommendedName>
        <fullName evidence="6">Solute-binding protein family 3/N-terminal domain-containing protein</fullName>
    </recommendedName>
</protein>